<comment type="caution">
    <text evidence="1">The sequence shown here is derived from an EMBL/GenBank/DDBJ whole genome shotgun (WGS) entry which is preliminary data.</text>
</comment>
<dbReference type="EMBL" id="QTSX02006403">
    <property type="protein sequence ID" value="KAJ9055308.1"/>
    <property type="molecule type" value="Genomic_DNA"/>
</dbReference>
<reference evidence="1" key="1">
    <citation type="submission" date="2022-04" db="EMBL/GenBank/DDBJ databases">
        <title>Genome of the entomopathogenic fungus Entomophthora muscae.</title>
        <authorList>
            <person name="Elya C."/>
            <person name="Lovett B.R."/>
            <person name="Lee E."/>
            <person name="Macias A.M."/>
            <person name="Hajek A.E."/>
            <person name="De Bivort B.L."/>
            <person name="Kasson M.T."/>
            <person name="De Fine Licht H.H."/>
            <person name="Stajich J.E."/>
        </authorList>
    </citation>
    <scope>NUCLEOTIDE SEQUENCE</scope>
    <source>
        <strain evidence="1">Berkeley</strain>
    </source>
</reference>
<protein>
    <submittedName>
        <fullName evidence="1">Uncharacterized protein</fullName>
    </submittedName>
</protein>
<accession>A0ACC2RYW2</accession>
<keyword evidence="2" id="KW-1185">Reference proteome</keyword>
<evidence type="ECO:0000313" key="1">
    <source>
        <dbReference type="EMBL" id="KAJ9055308.1"/>
    </source>
</evidence>
<evidence type="ECO:0000313" key="2">
    <source>
        <dbReference type="Proteomes" id="UP001165960"/>
    </source>
</evidence>
<proteinExistence type="predicted"/>
<sequence length="424" mass="45849">MPYSLFGNTLLHHNKQLLVSAPYHGGSGAVYVYEFPQSKLIATLMPPLSYATDSRFGEDLALVDFDGDGKLDVLVGAPSQSTKERIHTGAIHVYSENKLIATISPPALMLAQVNEKGFLLFGERLMVADLNGDSLADLVVGSPSFSGTGLEQSGILCTYLALPYGGLLKEPHWCAVSPSQHNHERFGTQIQFLDTQKSLLIGAPGHKLNSISMGCIYRLNLNQAGYPNFPAVPVLFGEQPGMELGTRFVYSNSQIIVSAPTFSTKSNWLAGGLYRIDIAGSSLPWTLDKNPIVARSKGGLMGFAILRTDHPNLGGIFVSEPLGDWEQGQVTFISNNPNNPNISDNCYRSGKDRTRFGWAMALADFDGDGKLDLAVSSPHHSIGPNAEVGKVTILYNVESTWMSNVSPTLPNLILPMLSLLVTIL</sequence>
<gene>
    <name evidence="1" type="ORF">DSO57_1005133</name>
</gene>
<name>A0ACC2RYW2_9FUNG</name>
<dbReference type="Proteomes" id="UP001165960">
    <property type="component" value="Unassembled WGS sequence"/>
</dbReference>
<organism evidence="1 2">
    <name type="scientific">Entomophthora muscae</name>
    <dbReference type="NCBI Taxonomy" id="34485"/>
    <lineage>
        <taxon>Eukaryota</taxon>
        <taxon>Fungi</taxon>
        <taxon>Fungi incertae sedis</taxon>
        <taxon>Zoopagomycota</taxon>
        <taxon>Entomophthoromycotina</taxon>
        <taxon>Entomophthoromycetes</taxon>
        <taxon>Entomophthorales</taxon>
        <taxon>Entomophthoraceae</taxon>
        <taxon>Entomophthora</taxon>
    </lineage>
</organism>